<evidence type="ECO:0000256" key="1">
    <source>
        <dbReference type="SAM" id="Phobius"/>
    </source>
</evidence>
<dbReference type="PANTHER" id="PTHR31270:SF1">
    <property type="entry name" value="GLUTAMINYL-PEPTIDE CYCLOTRANSFERASE"/>
    <property type="match status" value="1"/>
</dbReference>
<accession>A0AAD8XX84</accession>
<dbReference type="PANTHER" id="PTHR31270">
    <property type="entry name" value="GLUTAMINYL-PEPTIDE CYCLOTRANSFERASE"/>
    <property type="match status" value="1"/>
</dbReference>
<proteinExistence type="predicted"/>
<comment type="caution">
    <text evidence="2">The sequence shown here is derived from an EMBL/GenBank/DDBJ whole genome shotgun (WGS) entry which is preliminary data.</text>
</comment>
<evidence type="ECO:0000313" key="2">
    <source>
        <dbReference type="EMBL" id="KAK1735215.1"/>
    </source>
</evidence>
<gene>
    <name evidence="2" type="ORF">QTG54_014281</name>
</gene>
<dbReference type="Pfam" id="PF05096">
    <property type="entry name" value="Glu_cyclase_2"/>
    <property type="match status" value="1"/>
</dbReference>
<protein>
    <submittedName>
        <fullName evidence="2">Glutaminyl-peptide cyclotransferase</fullName>
        <ecNumber evidence="2">2.3.2.5</ecNumber>
    </submittedName>
</protein>
<dbReference type="AlphaFoldDB" id="A0AAD8XX84"/>
<reference evidence="2" key="1">
    <citation type="submission" date="2023-06" db="EMBL/GenBank/DDBJ databases">
        <title>Survivors Of The Sea: Transcriptome response of Skeletonema marinoi to long-term dormancy.</title>
        <authorList>
            <person name="Pinder M.I.M."/>
            <person name="Kourtchenko O."/>
            <person name="Robertson E.K."/>
            <person name="Larsson T."/>
            <person name="Maumus F."/>
            <person name="Osuna-Cruz C.M."/>
            <person name="Vancaester E."/>
            <person name="Stenow R."/>
            <person name="Vandepoele K."/>
            <person name="Ploug H."/>
            <person name="Bruchert V."/>
            <person name="Godhe A."/>
            <person name="Topel M."/>
        </authorList>
    </citation>
    <scope>NUCLEOTIDE SEQUENCE</scope>
    <source>
        <strain evidence="2">R05AC</strain>
    </source>
</reference>
<keyword evidence="1" id="KW-1133">Transmembrane helix</keyword>
<evidence type="ECO:0000313" key="3">
    <source>
        <dbReference type="Proteomes" id="UP001224775"/>
    </source>
</evidence>
<organism evidence="2 3">
    <name type="scientific">Skeletonema marinoi</name>
    <dbReference type="NCBI Taxonomy" id="267567"/>
    <lineage>
        <taxon>Eukaryota</taxon>
        <taxon>Sar</taxon>
        <taxon>Stramenopiles</taxon>
        <taxon>Ochrophyta</taxon>
        <taxon>Bacillariophyta</taxon>
        <taxon>Coscinodiscophyceae</taxon>
        <taxon>Thalassiosirophycidae</taxon>
        <taxon>Thalassiosirales</taxon>
        <taxon>Skeletonemataceae</taxon>
        <taxon>Skeletonema</taxon>
        <taxon>Skeletonema marinoi-dohrnii complex</taxon>
    </lineage>
</organism>
<keyword evidence="1" id="KW-0812">Transmembrane</keyword>
<dbReference type="EMBL" id="JATAAI010000035">
    <property type="protein sequence ID" value="KAK1735215.1"/>
    <property type="molecule type" value="Genomic_DNA"/>
</dbReference>
<keyword evidence="2" id="KW-0808">Transferase</keyword>
<dbReference type="InterPro" id="IPR007788">
    <property type="entry name" value="QCT"/>
</dbReference>
<feature type="transmembrane region" description="Helical" evidence="1">
    <location>
        <begin position="7"/>
        <end position="29"/>
    </location>
</feature>
<keyword evidence="2" id="KW-0012">Acyltransferase</keyword>
<dbReference type="SUPFAM" id="SSF75011">
    <property type="entry name" value="3-carboxy-cis,cis-mucoante lactonizing enzyme"/>
    <property type="match status" value="1"/>
</dbReference>
<dbReference type="EC" id="2.3.2.5" evidence="2"/>
<keyword evidence="1" id="KW-0472">Membrane</keyword>
<dbReference type="Proteomes" id="UP001224775">
    <property type="component" value="Unassembled WGS sequence"/>
</dbReference>
<name>A0AAD8XX84_9STRA</name>
<sequence>MSSVGKTAFILAIVILPTTLLVLLGYVAYHFIGGDSSVPGHAGDNLALDIGEHDAISNEEGKFFNNAGNITINVEEGMVEVAQETQQQTTTTTIATAATTATKTTSQLFPTNIISTAFTAYEQVPHDTTSFTQGLSYGDDGYLYETTGLRGKSKLFKIDTTTFEVIKSTDIDDIYFGEGSTYYTDADGNGRLIFITYEEQTAFIYDPITLTKLQTLSYETTPPWNEGWGITFDSFEGEFILSDGTSTLFFMDRDTLQVKRRIVVTRFDGTEQDDLNELELMGGLICCNIWYADEIICVDKITGRSVREYDLSTLYPKEERGYYNVLNGIALGEDHVLITGKRWDRMYKVRFDDWAELFTGN</sequence>
<dbReference type="GO" id="GO:0016603">
    <property type="term" value="F:glutaminyl-peptide cyclotransferase activity"/>
    <property type="evidence" value="ECO:0007669"/>
    <property type="project" value="UniProtKB-EC"/>
</dbReference>
<keyword evidence="3" id="KW-1185">Reference proteome</keyword>